<dbReference type="Proteomes" id="UP000182379">
    <property type="component" value="Unassembled WGS sequence"/>
</dbReference>
<evidence type="ECO:0000313" key="3">
    <source>
        <dbReference type="EMBL" id="SDW35875.1"/>
    </source>
</evidence>
<dbReference type="RefSeq" id="WP_074703926.1">
    <property type="nucleotide sequence ID" value="NZ_FNOP01000001.1"/>
</dbReference>
<sequence length="106" mass="11619">MGPGKRQGGFLLLDGLLACFLLAAGALTLMLGLRTGVRMIRLQRNLETVSREGTALLEEEGLPWGETGERTLTRTPVPQLPGTVLRTLSLHRPGKPALHFARYEKE</sequence>
<comment type="caution">
    <text evidence="3">The sequence shown here is derived from an EMBL/GenBank/DDBJ whole genome shotgun (WGS) entry which is preliminary data.</text>
</comment>
<evidence type="ECO:0008006" key="5">
    <source>
        <dbReference type="Google" id="ProtNLM"/>
    </source>
</evidence>
<keyword evidence="2" id="KW-0472">Membrane</keyword>
<keyword evidence="2" id="KW-0812">Transmembrane</keyword>
<evidence type="ECO:0000256" key="2">
    <source>
        <dbReference type="SAM" id="Phobius"/>
    </source>
</evidence>
<evidence type="ECO:0000256" key="1">
    <source>
        <dbReference type="SAM" id="MobiDB-lite"/>
    </source>
</evidence>
<protein>
    <recommendedName>
        <fullName evidence="5">Type II secretion system protein</fullName>
    </recommendedName>
</protein>
<feature type="transmembrane region" description="Helical" evidence="2">
    <location>
        <begin position="12"/>
        <end position="33"/>
    </location>
</feature>
<organism evidence="3 4">
    <name type="scientific">Acidaminococcus fermentans</name>
    <dbReference type="NCBI Taxonomy" id="905"/>
    <lineage>
        <taxon>Bacteria</taxon>
        <taxon>Bacillati</taxon>
        <taxon>Bacillota</taxon>
        <taxon>Negativicutes</taxon>
        <taxon>Acidaminococcales</taxon>
        <taxon>Acidaminococcaceae</taxon>
        <taxon>Acidaminococcus</taxon>
    </lineage>
</organism>
<reference evidence="3 4" key="1">
    <citation type="submission" date="2016-10" db="EMBL/GenBank/DDBJ databases">
        <authorList>
            <person name="Varghese N."/>
            <person name="Submissions S."/>
        </authorList>
    </citation>
    <scope>NUCLEOTIDE SEQUENCE [LARGE SCALE GENOMIC DNA]</scope>
    <source>
        <strain evidence="3 4">WCC6</strain>
    </source>
</reference>
<proteinExistence type="predicted"/>
<name>A0A1H2SWM4_ACIFE</name>
<feature type="region of interest" description="Disordered" evidence="1">
    <location>
        <begin position="59"/>
        <end position="78"/>
    </location>
</feature>
<dbReference type="EMBL" id="FNOP01000001">
    <property type="protein sequence ID" value="SDW35875.1"/>
    <property type="molecule type" value="Genomic_DNA"/>
</dbReference>
<dbReference type="AlphaFoldDB" id="A0A1H2SWM4"/>
<keyword evidence="2" id="KW-1133">Transmembrane helix</keyword>
<gene>
    <name evidence="3" type="ORF">SAMN05216495_10132</name>
</gene>
<accession>A0A1H2SWM4</accession>
<evidence type="ECO:0000313" key="4">
    <source>
        <dbReference type="Proteomes" id="UP000182379"/>
    </source>
</evidence>